<evidence type="ECO:0000313" key="3">
    <source>
        <dbReference type="EMBL" id="KAF7337766.1"/>
    </source>
</evidence>
<accession>A0A8H7CIQ9</accession>
<dbReference type="Pfam" id="PF12796">
    <property type="entry name" value="Ank_2"/>
    <property type="match status" value="1"/>
</dbReference>
<organism evidence="3 4">
    <name type="scientific">Mycena sanguinolenta</name>
    <dbReference type="NCBI Taxonomy" id="230812"/>
    <lineage>
        <taxon>Eukaryota</taxon>
        <taxon>Fungi</taxon>
        <taxon>Dikarya</taxon>
        <taxon>Basidiomycota</taxon>
        <taxon>Agaricomycotina</taxon>
        <taxon>Agaricomycetes</taxon>
        <taxon>Agaricomycetidae</taxon>
        <taxon>Agaricales</taxon>
        <taxon>Marasmiineae</taxon>
        <taxon>Mycenaceae</taxon>
        <taxon>Mycena</taxon>
    </lineage>
</organism>
<reference evidence="3" key="1">
    <citation type="submission" date="2020-05" db="EMBL/GenBank/DDBJ databases">
        <title>Mycena genomes resolve the evolution of fungal bioluminescence.</title>
        <authorList>
            <person name="Tsai I.J."/>
        </authorList>
    </citation>
    <scope>NUCLEOTIDE SEQUENCE</scope>
    <source>
        <strain evidence="3">160909Yilan</strain>
    </source>
</reference>
<evidence type="ECO:0000256" key="2">
    <source>
        <dbReference type="ARBA" id="ARBA00023043"/>
    </source>
</evidence>
<sequence>MVVLTELPPELILWIVTFLTRETVLNTDSLSGYQKSEEPQTLPDLSSINALSRTNSIFHRTLSQSLYDACASVEPLGKLALLFAAQNQLESAVERLVAAGVDLDSDFYCSQRPYSTSRVLHIAAGLGHRSMVVKLLTMYGAEATAKVHARTEFPCCWTPLDYAAYSERLEVVRLLAPIRLPAPQVDGGPPLDPVQAHRQYLGRALVGSARAGNIEICEYLISLGGRR</sequence>
<keyword evidence="1" id="KW-0677">Repeat</keyword>
<gene>
    <name evidence="3" type="ORF">MSAN_02250400</name>
</gene>
<dbReference type="InterPro" id="IPR002110">
    <property type="entry name" value="Ankyrin_rpt"/>
</dbReference>
<protein>
    <submittedName>
        <fullName evidence="3">Ankyrin</fullName>
    </submittedName>
</protein>
<dbReference type="PANTHER" id="PTHR24173">
    <property type="entry name" value="ANKYRIN REPEAT CONTAINING"/>
    <property type="match status" value="1"/>
</dbReference>
<comment type="caution">
    <text evidence="3">The sequence shown here is derived from an EMBL/GenBank/DDBJ whole genome shotgun (WGS) entry which is preliminary data.</text>
</comment>
<dbReference type="Proteomes" id="UP000623467">
    <property type="component" value="Unassembled WGS sequence"/>
</dbReference>
<dbReference type="SUPFAM" id="SSF48403">
    <property type="entry name" value="Ankyrin repeat"/>
    <property type="match status" value="1"/>
</dbReference>
<evidence type="ECO:0000313" key="4">
    <source>
        <dbReference type="Proteomes" id="UP000623467"/>
    </source>
</evidence>
<evidence type="ECO:0000256" key="1">
    <source>
        <dbReference type="ARBA" id="ARBA00022737"/>
    </source>
</evidence>
<dbReference type="EMBL" id="JACAZH010000033">
    <property type="protein sequence ID" value="KAF7337766.1"/>
    <property type="molecule type" value="Genomic_DNA"/>
</dbReference>
<dbReference type="OrthoDB" id="3058262at2759"/>
<dbReference type="Gene3D" id="1.25.40.20">
    <property type="entry name" value="Ankyrin repeat-containing domain"/>
    <property type="match status" value="1"/>
</dbReference>
<name>A0A8H7CIQ9_9AGAR</name>
<proteinExistence type="predicted"/>
<dbReference type="PANTHER" id="PTHR24173:SF74">
    <property type="entry name" value="ANKYRIN REPEAT DOMAIN-CONTAINING PROTEIN 16"/>
    <property type="match status" value="1"/>
</dbReference>
<keyword evidence="4" id="KW-1185">Reference proteome</keyword>
<dbReference type="InterPro" id="IPR036770">
    <property type="entry name" value="Ankyrin_rpt-contain_sf"/>
</dbReference>
<dbReference type="AlphaFoldDB" id="A0A8H7CIQ9"/>
<keyword evidence="2" id="KW-0040">ANK repeat</keyword>